<reference evidence="2 3" key="1">
    <citation type="submission" date="2020-08" db="EMBL/GenBank/DDBJ databases">
        <title>Sequencing the genomes of 1000 actinobacteria strains.</title>
        <authorList>
            <person name="Klenk H.-P."/>
        </authorList>
    </citation>
    <scope>NUCLEOTIDE SEQUENCE [LARGE SCALE GENOMIC DNA]</scope>
    <source>
        <strain evidence="2 3">DSM 45084</strain>
    </source>
</reference>
<feature type="transmembrane region" description="Helical" evidence="1">
    <location>
        <begin position="43"/>
        <end position="64"/>
    </location>
</feature>
<evidence type="ECO:0000313" key="3">
    <source>
        <dbReference type="Proteomes" id="UP000542674"/>
    </source>
</evidence>
<evidence type="ECO:0000256" key="1">
    <source>
        <dbReference type="SAM" id="Phobius"/>
    </source>
</evidence>
<organism evidence="2 3">
    <name type="scientific">Saccharothrix violaceirubra</name>
    <dbReference type="NCBI Taxonomy" id="413306"/>
    <lineage>
        <taxon>Bacteria</taxon>
        <taxon>Bacillati</taxon>
        <taxon>Actinomycetota</taxon>
        <taxon>Actinomycetes</taxon>
        <taxon>Pseudonocardiales</taxon>
        <taxon>Pseudonocardiaceae</taxon>
        <taxon>Saccharothrix</taxon>
    </lineage>
</organism>
<comment type="caution">
    <text evidence="2">The sequence shown here is derived from an EMBL/GenBank/DDBJ whole genome shotgun (WGS) entry which is preliminary data.</text>
</comment>
<keyword evidence="1" id="KW-1133">Transmembrane helix</keyword>
<keyword evidence="1" id="KW-0812">Transmembrane</keyword>
<gene>
    <name evidence="2" type="ORF">F4559_001447</name>
</gene>
<name>A0A7W7T006_9PSEU</name>
<evidence type="ECO:0000313" key="2">
    <source>
        <dbReference type="EMBL" id="MBB4964088.1"/>
    </source>
</evidence>
<proteinExistence type="predicted"/>
<sequence length="85" mass="9542">MITNPESVKARRRLTERIACTVVFTVIQLWSTVVIVTRFEADGVVSLAVALVLAGGLFAVLDAWREVRAERRELNAEIREPLVHL</sequence>
<dbReference type="RefSeq" id="WP_184666886.1">
    <property type="nucleotide sequence ID" value="NZ_BAABAI010000003.1"/>
</dbReference>
<keyword evidence="3" id="KW-1185">Reference proteome</keyword>
<dbReference type="EMBL" id="JACHJS010000001">
    <property type="protein sequence ID" value="MBB4964088.1"/>
    <property type="molecule type" value="Genomic_DNA"/>
</dbReference>
<protein>
    <submittedName>
        <fullName evidence="2">Uncharacterized protein</fullName>
    </submittedName>
</protein>
<feature type="transmembrane region" description="Helical" evidence="1">
    <location>
        <begin position="18"/>
        <end position="37"/>
    </location>
</feature>
<keyword evidence="1" id="KW-0472">Membrane</keyword>
<dbReference type="Proteomes" id="UP000542674">
    <property type="component" value="Unassembled WGS sequence"/>
</dbReference>
<accession>A0A7W7T006</accession>
<dbReference type="AlphaFoldDB" id="A0A7W7T006"/>